<dbReference type="Proteomes" id="UP000799755">
    <property type="component" value="Unassembled WGS sequence"/>
</dbReference>
<evidence type="ECO:0000313" key="1">
    <source>
        <dbReference type="EMBL" id="KAF2465170.1"/>
    </source>
</evidence>
<sequence>MVLLGLPVAVLAFLATTLNAVEIVVHSQGGNETSRIPFGLMHEDINNAGDGGIYAELIRNRAFQGSKQYPVSLSSWTPINGAILSIKNLSTPLSAALPSSMNVATSSTVSKSVGFANAGFWGIDVRKQKYKGSFYVRGSYKGSFKASLQSALTNETFGSIKVESKARKNEWVQHQFILVPEKDAPSSNNTFAVTFDPAGVTGGSLDFNLISLFPPTYKNRENGLRPDIAEAFAALNPKFLRFPGGNALEGPNLANPWKWNETIGPLKDRPGRPGVWGYQTSDGLGLVEYLHWCNDMGLEPILAIWSGLALDGAYINETDLAPWVEDALNEIEFVRGDASTPYGQLRASLGYPEPWELKFIEVGNEDWLAGAPSGYKSYTTYRFEAFKNAIEEKYPDMHIIASPSVFDNMTIPAPAAGDYHPYRQPNDYYAEFDKFDNLTPDNLTLVGEFAAVHPNGGIDWAGQLHPFPWWIGGVGEAVFMISTERNGDRILGATYAPILRNMNRWQWSVCMIEFEADVKKTTLSTSYHIFQLISTHPITHNLPTTPSTNTSSLFFVAGKNEDTGSQIFKVANYNTTDHQPTPVSLKFEGLQKGATAGLTLLTSDAGPFGYNDPAKGNNVVVTTTKTLSMGDNGTFDFMMPELSVAVVDIGIPGHDHSN</sequence>
<dbReference type="EMBL" id="MU003531">
    <property type="protein sequence ID" value="KAF2465170.1"/>
    <property type="molecule type" value="Genomic_DNA"/>
</dbReference>
<accession>A0ACB6QG90</accession>
<keyword evidence="1" id="KW-0378">Hydrolase</keyword>
<keyword evidence="2" id="KW-1185">Reference proteome</keyword>
<name>A0ACB6QG90_9PLEO</name>
<gene>
    <name evidence="1" type="ORF">BDR25DRAFT_379914</name>
</gene>
<reference evidence="1" key="1">
    <citation type="journal article" date="2020" name="Stud. Mycol.">
        <title>101 Dothideomycetes genomes: a test case for predicting lifestyles and emergence of pathogens.</title>
        <authorList>
            <person name="Haridas S."/>
            <person name="Albert R."/>
            <person name="Binder M."/>
            <person name="Bloem J."/>
            <person name="Labutti K."/>
            <person name="Salamov A."/>
            <person name="Andreopoulos B."/>
            <person name="Baker S."/>
            <person name="Barry K."/>
            <person name="Bills G."/>
            <person name="Bluhm B."/>
            <person name="Cannon C."/>
            <person name="Castanera R."/>
            <person name="Culley D."/>
            <person name="Daum C."/>
            <person name="Ezra D."/>
            <person name="Gonzalez J."/>
            <person name="Henrissat B."/>
            <person name="Kuo A."/>
            <person name="Liang C."/>
            <person name="Lipzen A."/>
            <person name="Lutzoni F."/>
            <person name="Magnuson J."/>
            <person name="Mondo S."/>
            <person name="Nolan M."/>
            <person name="Ohm R."/>
            <person name="Pangilinan J."/>
            <person name="Park H.-J."/>
            <person name="Ramirez L."/>
            <person name="Alfaro M."/>
            <person name="Sun H."/>
            <person name="Tritt A."/>
            <person name="Yoshinaga Y."/>
            <person name="Zwiers L.-H."/>
            <person name="Turgeon B."/>
            <person name="Goodwin S."/>
            <person name="Spatafora J."/>
            <person name="Crous P."/>
            <person name="Grigoriev I."/>
        </authorList>
    </citation>
    <scope>NUCLEOTIDE SEQUENCE</scope>
    <source>
        <strain evidence="1">ATCC 200398</strain>
    </source>
</reference>
<protein>
    <submittedName>
        <fullName evidence="1">Glycoside hydrolase</fullName>
    </submittedName>
</protein>
<comment type="caution">
    <text evidence="1">The sequence shown here is derived from an EMBL/GenBank/DDBJ whole genome shotgun (WGS) entry which is preliminary data.</text>
</comment>
<evidence type="ECO:0000313" key="2">
    <source>
        <dbReference type="Proteomes" id="UP000799755"/>
    </source>
</evidence>
<organism evidence="1 2">
    <name type="scientific">Lindgomyces ingoldianus</name>
    <dbReference type="NCBI Taxonomy" id="673940"/>
    <lineage>
        <taxon>Eukaryota</taxon>
        <taxon>Fungi</taxon>
        <taxon>Dikarya</taxon>
        <taxon>Ascomycota</taxon>
        <taxon>Pezizomycotina</taxon>
        <taxon>Dothideomycetes</taxon>
        <taxon>Pleosporomycetidae</taxon>
        <taxon>Pleosporales</taxon>
        <taxon>Lindgomycetaceae</taxon>
        <taxon>Lindgomyces</taxon>
    </lineage>
</organism>
<proteinExistence type="predicted"/>